<dbReference type="RefSeq" id="WP_408176561.1">
    <property type="nucleotide sequence ID" value="NZ_JAQQEZ010000005.1"/>
</dbReference>
<dbReference type="Pfam" id="PF00691">
    <property type="entry name" value="OmpA"/>
    <property type="match status" value="1"/>
</dbReference>
<dbReference type="SUPFAM" id="SSF103088">
    <property type="entry name" value="OmpA-like"/>
    <property type="match status" value="1"/>
</dbReference>
<dbReference type="InterPro" id="IPR006665">
    <property type="entry name" value="OmpA-like"/>
</dbReference>
<gene>
    <name evidence="5" type="primary">tssL</name>
    <name evidence="5" type="ORF">PQR57_08775</name>
</gene>
<reference evidence="5 6" key="1">
    <citation type="journal article" date="2024" name="Chem. Sci.">
        <title>Discovery of megapolipeptins by genome mining of a Burkholderiales bacteria collection.</title>
        <authorList>
            <person name="Paulo B.S."/>
            <person name="Recchia M.J.J."/>
            <person name="Lee S."/>
            <person name="Fergusson C.H."/>
            <person name="Romanowski S.B."/>
            <person name="Hernandez A."/>
            <person name="Krull N."/>
            <person name="Liu D.Y."/>
            <person name="Cavanagh H."/>
            <person name="Bos A."/>
            <person name="Gray C.A."/>
            <person name="Murphy B.T."/>
            <person name="Linington R.G."/>
            <person name="Eustaquio A.S."/>
        </authorList>
    </citation>
    <scope>NUCLEOTIDE SEQUENCE [LARGE SCALE GENOMIC DNA]</scope>
    <source>
        <strain evidence="5 6">RL17-350-BIC-A</strain>
    </source>
</reference>
<dbReference type="Proteomes" id="UP001629230">
    <property type="component" value="Unassembled WGS sequence"/>
</dbReference>
<dbReference type="PANTHER" id="PTHR38033">
    <property type="entry name" value="MEMBRANE PROTEIN-RELATED"/>
    <property type="match status" value="1"/>
</dbReference>
<sequence>MNSDVANRSGERDRWPGDQDGIQSTVPRSAPGGQSSRSAGAAASGASLHRDVPQGESTAERLTAIRAARNPLLEAARPLLRALADLPDQLEKDGIDQLRVLLEQEVRGFQKLCDQISIRRDHMLGARYCLCTALDEAAMQTVWGKGGETGVEWNTNGLATLFHEDRQGGTKVYLLVGRLMSESQEHLDLLELIYRILSLGFEGRYRYEADGRRKHETVRQRIYNEIMSQRGSLAVALSPHWQSDVTGKRVSFFDFPVWITLAVLSVILIGLFGYFKYELLNRSAEVQKQIADIGRMTPPPAPPALHLKELLKNEIAAGTVSVDEDAHHSSVTFHGDSMFPPGAATVKTSMTPLVTKIAGEIVKVPGKVTVLGYTDNLPIKSRQFASNEALSEERATQIMQMLQTAGVPAARLEAVGKGDADPIGDNATVQGRAQNRRVEITVAQ</sequence>
<dbReference type="NCBIfam" id="NF038228">
    <property type="entry name" value="IcmH_DotU_IVB"/>
    <property type="match status" value="1"/>
</dbReference>
<dbReference type="EMBL" id="JAQQEZ010000005">
    <property type="protein sequence ID" value="MFM0001107.1"/>
    <property type="molecule type" value="Genomic_DNA"/>
</dbReference>
<proteinExistence type="predicted"/>
<keyword evidence="3" id="KW-1133">Transmembrane helix</keyword>
<dbReference type="Pfam" id="PF09850">
    <property type="entry name" value="DotU"/>
    <property type="match status" value="1"/>
</dbReference>
<dbReference type="PRINTS" id="PR01023">
    <property type="entry name" value="NAFLGMOTY"/>
</dbReference>
<dbReference type="PANTHER" id="PTHR38033:SF1">
    <property type="entry name" value="DOTU FAMILY TYPE IV_VI SECRETION SYSTEM PROTEIN"/>
    <property type="match status" value="1"/>
</dbReference>
<accession>A0ABW9AKJ2</accession>
<dbReference type="PROSITE" id="PS51123">
    <property type="entry name" value="OMPA_2"/>
    <property type="match status" value="1"/>
</dbReference>
<evidence type="ECO:0000256" key="2">
    <source>
        <dbReference type="SAM" id="MobiDB-lite"/>
    </source>
</evidence>
<feature type="region of interest" description="Disordered" evidence="2">
    <location>
        <begin position="1"/>
        <end position="58"/>
    </location>
</feature>
<dbReference type="NCBIfam" id="TIGR03349">
    <property type="entry name" value="IV_VI_DotU"/>
    <property type="match status" value="1"/>
</dbReference>
<dbReference type="InterPro" id="IPR038522">
    <property type="entry name" value="T4/T6SS_DotU_sf"/>
</dbReference>
<dbReference type="Gene3D" id="3.30.1330.60">
    <property type="entry name" value="OmpA-like domain"/>
    <property type="match status" value="1"/>
</dbReference>
<protein>
    <submittedName>
        <fullName evidence="5">Type VI secretion system protein TssL, long form</fullName>
    </submittedName>
</protein>
<dbReference type="NCBIfam" id="NF005999">
    <property type="entry name" value="PRK08126.1"/>
    <property type="match status" value="1"/>
</dbReference>
<feature type="domain" description="OmpA-like" evidence="4">
    <location>
        <begin position="326"/>
        <end position="444"/>
    </location>
</feature>
<name>A0ABW9AKJ2_9BURK</name>
<dbReference type="InterPro" id="IPR017732">
    <property type="entry name" value="T4/T6SS_DotU"/>
</dbReference>
<comment type="caution">
    <text evidence="5">The sequence shown here is derived from an EMBL/GenBank/DDBJ whole genome shotgun (WGS) entry which is preliminary data.</text>
</comment>
<dbReference type="NCBIfam" id="TIGR03350">
    <property type="entry name" value="type_VI_ompA"/>
    <property type="match status" value="1"/>
</dbReference>
<dbReference type="InterPro" id="IPR017733">
    <property type="entry name" value="OmpA-like_dom_proteobacteria"/>
</dbReference>
<evidence type="ECO:0000313" key="5">
    <source>
        <dbReference type="EMBL" id="MFM0001107.1"/>
    </source>
</evidence>
<evidence type="ECO:0000313" key="6">
    <source>
        <dbReference type="Proteomes" id="UP001629230"/>
    </source>
</evidence>
<dbReference type="InterPro" id="IPR036737">
    <property type="entry name" value="OmpA-like_sf"/>
</dbReference>
<feature type="transmembrane region" description="Helical" evidence="3">
    <location>
        <begin position="255"/>
        <end position="275"/>
    </location>
</feature>
<evidence type="ECO:0000256" key="3">
    <source>
        <dbReference type="SAM" id="Phobius"/>
    </source>
</evidence>
<evidence type="ECO:0000259" key="4">
    <source>
        <dbReference type="PROSITE" id="PS51123"/>
    </source>
</evidence>
<keyword evidence="1 3" id="KW-0472">Membrane</keyword>
<dbReference type="Gene3D" id="1.25.40.590">
    <property type="entry name" value="Type IV / VI secretion system, DotU"/>
    <property type="match status" value="1"/>
</dbReference>
<feature type="compositionally biased region" description="Low complexity" evidence="2">
    <location>
        <begin position="27"/>
        <end position="47"/>
    </location>
</feature>
<keyword evidence="6" id="KW-1185">Reference proteome</keyword>
<keyword evidence="3" id="KW-0812">Transmembrane</keyword>
<evidence type="ECO:0000256" key="1">
    <source>
        <dbReference type="PROSITE-ProRule" id="PRU00473"/>
    </source>
</evidence>
<organism evidence="5 6">
    <name type="scientific">Paraburkholderia dipogonis</name>
    <dbReference type="NCBI Taxonomy" id="1211383"/>
    <lineage>
        <taxon>Bacteria</taxon>
        <taxon>Pseudomonadati</taxon>
        <taxon>Pseudomonadota</taxon>
        <taxon>Betaproteobacteria</taxon>
        <taxon>Burkholderiales</taxon>
        <taxon>Burkholderiaceae</taxon>
        <taxon>Paraburkholderia</taxon>
    </lineage>
</organism>
<dbReference type="CDD" id="cd07185">
    <property type="entry name" value="OmpA_C-like"/>
    <property type="match status" value="1"/>
</dbReference>